<protein>
    <submittedName>
        <fullName evidence="1">Uncharacterized protein</fullName>
    </submittedName>
</protein>
<proteinExistence type="predicted"/>
<evidence type="ECO:0000313" key="2">
    <source>
        <dbReference type="Proteomes" id="UP000317557"/>
    </source>
</evidence>
<reference evidence="1 2" key="1">
    <citation type="submission" date="2017-05" db="EMBL/GenBank/DDBJ databases">
        <authorList>
            <person name="Varghese N."/>
            <person name="Submissions S."/>
        </authorList>
    </citation>
    <scope>NUCLEOTIDE SEQUENCE [LARGE SCALE GENOMIC DNA]</scope>
    <source>
        <strain evidence="1 2">DSM 21985</strain>
    </source>
</reference>
<dbReference type="EMBL" id="FXTP01000005">
    <property type="protein sequence ID" value="SMO59158.1"/>
    <property type="molecule type" value="Genomic_DNA"/>
</dbReference>
<organism evidence="1 2">
    <name type="scientific">Gracilimonas mengyeensis</name>
    <dbReference type="NCBI Taxonomy" id="1302730"/>
    <lineage>
        <taxon>Bacteria</taxon>
        <taxon>Pseudomonadati</taxon>
        <taxon>Balneolota</taxon>
        <taxon>Balneolia</taxon>
        <taxon>Balneolales</taxon>
        <taxon>Balneolaceae</taxon>
        <taxon>Gracilimonas</taxon>
    </lineage>
</organism>
<dbReference type="AlphaFoldDB" id="A0A521CIB2"/>
<keyword evidence="2" id="KW-1185">Reference proteome</keyword>
<accession>A0A521CIB2</accession>
<sequence length="146" mass="16715">MIYPDTPANNALTLSGLDLKKVNDLMDTNGLSMYAMFRGPRAYLLEIKNGCATLEIIYPRHLPDSGRDEIYILKVLAYCLGKSLARINHLLLLEYEAKGSGAFIDFRFYTKEESRQKADDALSSSVDKKKIRDRIFDRNELIDLYK</sequence>
<evidence type="ECO:0000313" key="1">
    <source>
        <dbReference type="EMBL" id="SMO59158.1"/>
    </source>
</evidence>
<gene>
    <name evidence="1" type="ORF">SAMN06265219_105187</name>
</gene>
<dbReference type="RefSeq" id="WP_142454006.1">
    <property type="nucleotide sequence ID" value="NZ_FXTP01000005.1"/>
</dbReference>
<dbReference type="Proteomes" id="UP000317557">
    <property type="component" value="Unassembled WGS sequence"/>
</dbReference>
<name>A0A521CIB2_9BACT</name>
<dbReference type="OrthoDB" id="9844230at2"/>